<keyword evidence="2" id="KW-1185">Reference proteome</keyword>
<name>A0A316FWS0_9GAMM</name>
<gene>
    <name evidence="1" type="ORF">C8D97_104246</name>
</gene>
<reference evidence="1 2" key="1">
    <citation type="submission" date="2018-05" db="EMBL/GenBank/DDBJ databases">
        <title>Genomic Encyclopedia of Type Strains, Phase IV (KMG-IV): sequencing the most valuable type-strain genomes for metagenomic binning, comparative biology and taxonomic classification.</title>
        <authorList>
            <person name="Goeker M."/>
        </authorList>
    </citation>
    <scope>NUCLEOTIDE SEQUENCE [LARGE SCALE GENOMIC DNA]</scope>
    <source>
        <strain evidence="1 2">DSM 25350</strain>
    </source>
</reference>
<evidence type="ECO:0000313" key="2">
    <source>
        <dbReference type="Proteomes" id="UP000245790"/>
    </source>
</evidence>
<dbReference type="Proteomes" id="UP000245790">
    <property type="component" value="Unassembled WGS sequence"/>
</dbReference>
<proteinExistence type="predicted"/>
<accession>A0A316FWS0</accession>
<organism evidence="1 2">
    <name type="scientific">Pleionea mediterranea</name>
    <dbReference type="NCBI Taxonomy" id="523701"/>
    <lineage>
        <taxon>Bacteria</taxon>
        <taxon>Pseudomonadati</taxon>
        <taxon>Pseudomonadota</taxon>
        <taxon>Gammaproteobacteria</taxon>
        <taxon>Oceanospirillales</taxon>
        <taxon>Pleioneaceae</taxon>
        <taxon>Pleionea</taxon>
    </lineage>
</organism>
<dbReference type="OrthoDB" id="9924527at2"/>
<dbReference type="EMBL" id="QGGU01000004">
    <property type="protein sequence ID" value="PWK53028.1"/>
    <property type="molecule type" value="Genomic_DNA"/>
</dbReference>
<protein>
    <submittedName>
        <fullName evidence="1">Uncharacterized protein</fullName>
    </submittedName>
</protein>
<sequence length="111" mass="12493">MDKVIYAFFAIAAATASYFWGHQAGQETAQKQHIQQKTLKMAENISHQIQYQTLIELNKVDELQLLVKSRILADKTQLEVQLADPAIQNKALLKDAIATANQVLMKSNEQP</sequence>
<evidence type="ECO:0000313" key="1">
    <source>
        <dbReference type="EMBL" id="PWK53028.1"/>
    </source>
</evidence>
<dbReference type="RefSeq" id="WP_109762999.1">
    <property type="nucleotide sequence ID" value="NZ_QGGU01000004.1"/>
</dbReference>
<comment type="caution">
    <text evidence="1">The sequence shown here is derived from an EMBL/GenBank/DDBJ whole genome shotgun (WGS) entry which is preliminary data.</text>
</comment>
<dbReference type="AlphaFoldDB" id="A0A316FWS0"/>